<dbReference type="Proteomes" id="UP001271769">
    <property type="component" value="Unassembled WGS sequence"/>
</dbReference>
<dbReference type="EMBL" id="JAXCLX010000001">
    <property type="protein sequence ID" value="MDY0871978.1"/>
    <property type="molecule type" value="Genomic_DNA"/>
</dbReference>
<evidence type="ECO:0000259" key="3">
    <source>
        <dbReference type="PROSITE" id="PS51186"/>
    </source>
</evidence>
<keyword evidence="5" id="KW-1185">Reference proteome</keyword>
<organism evidence="4 5">
    <name type="scientific">Dongia rigui</name>
    <dbReference type="NCBI Taxonomy" id="940149"/>
    <lineage>
        <taxon>Bacteria</taxon>
        <taxon>Pseudomonadati</taxon>
        <taxon>Pseudomonadota</taxon>
        <taxon>Alphaproteobacteria</taxon>
        <taxon>Rhodospirillales</taxon>
        <taxon>Dongiaceae</taxon>
        <taxon>Dongia</taxon>
    </lineage>
</organism>
<dbReference type="PROSITE" id="PS51186">
    <property type="entry name" value="GNAT"/>
    <property type="match status" value="1"/>
</dbReference>
<evidence type="ECO:0000313" key="5">
    <source>
        <dbReference type="Proteomes" id="UP001271769"/>
    </source>
</evidence>
<evidence type="ECO:0000313" key="4">
    <source>
        <dbReference type="EMBL" id="MDY0871978.1"/>
    </source>
</evidence>
<gene>
    <name evidence="4" type="ORF">SMD31_08590</name>
</gene>
<protein>
    <submittedName>
        <fullName evidence="4">N-acetyltransferase</fullName>
        <ecNumber evidence="4">2.3.1.-</ecNumber>
    </submittedName>
</protein>
<comment type="caution">
    <text evidence="4">The sequence shown here is derived from an EMBL/GenBank/DDBJ whole genome shotgun (WGS) entry which is preliminary data.</text>
</comment>
<name>A0ABU5DXP4_9PROT</name>
<dbReference type="Pfam" id="PF24553">
    <property type="entry name" value="Rv0428c_C"/>
    <property type="match status" value="1"/>
</dbReference>
<evidence type="ECO:0000256" key="1">
    <source>
        <dbReference type="ARBA" id="ARBA00022679"/>
    </source>
</evidence>
<dbReference type="CDD" id="cd04301">
    <property type="entry name" value="NAT_SF"/>
    <property type="match status" value="1"/>
</dbReference>
<dbReference type="InterPro" id="IPR056935">
    <property type="entry name" value="Rv0428c-like_C"/>
</dbReference>
<dbReference type="PANTHER" id="PTHR43420">
    <property type="entry name" value="ACETYLTRANSFERASE"/>
    <property type="match status" value="1"/>
</dbReference>
<keyword evidence="2 4" id="KW-0012">Acyltransferase</keyword>
<keyword evidence="1 4" id="KW-0808">Transferase</keyword>
<dbReference type="InterPro" id="IPR050680">
    <property type="entry name" value="YpeA/RimI_acetyltransf"/>
</dbReference>
<dbReference type="Gene3D" id="3.40.630.30">
    <property type="match status" value="1"/>
</dbReference>
<dbReference type="InterPro" id="IPR016181">
    <property type="entry name" value="Acyl_CoA_acyltransferase"/>
</dbReference>
<dbReference type="EC" id="2.3.1.-" evidence="4"/>
<proteinExistence type="predicted"/>
<dbReference type="RefSeq" id="WP_320500400.1">
    <property type="nucleotide sequence ID" value="NZ_JAXCLX010000001.1"/>
</dbReference>
<reference evidence="4 5" key="1">
    <citation type="journal article" date="2013" name="Antonie Van Leeuwenhoek">
        <title>Dongia rigui sp. nov., isolated from freshwater of a large wetland in Korea.</title>
        <authorList>
            <person name="Baik K.S."/>
            <person name="Hwang Y.M."/>
            <person name="Choi J.S."/>
            <person name="Kwon J."/>
            <person name="Seong C.N."/>
        </authorList>
    </citation>
    <scope>NUCLEOTIDE SEQUENCE [LARGE SCALE GENOMIC DNA]</scope>
    <source>
        <strain evidence="4 5">04SU4-P</strain>
    </source>
</reference>
<sequence length="251" mass="27661">MSVDAVLNWRVERLCHHAWPSLDEERHGDWVFRFSNGLSRRGNSANPLGPEADDVSAMLQAADAAYPRHGLPVLVRVPALLDASVERDLSARGFASEGETLTLYCDLPPGHMRRDPDVLIAPAPTEDWLQRIWALKDLSAKDRATYRAIVAALDVPSAFMALNIGGALVAMGFVAIDDRLLCIESLITDPAHRGQGHAKRLVGAMLAFGITQGVEGACLQVVADNEPAIRLYRGMGFSRELYRYRYWRSAP</sequence>
<evidence type="ECO:0000256" key="2">
    <source>
        <dbReference type="ARBA" id="ARBA00023315"/>
    </source>
</evidence>
<dbReference type="SUPFAM" id="SSF55729">
    <property type="entry name" value="Acyl-CoA N-acyltransferases (Nat)"/>
    <property type="match status" value="1"/>
</dbReference>
<dbReference type="InterPro" id="IPR000182">
    <property type="entry name" value="GNAT_dom"/>
</dbReference>
<dbReference type="GO" id="GO:0016746">
    <property type="term" value="F:acyltransferase activity"/>
    <property type="evidence" value="ECO:0007669"/>
    <property type="project" value="UniProtKB-KW"/>
</dbReference>
<accession>A0ABU5DXP4</accession>
<feature type="domain" description="N-acetyltransferase" evidence="3">
    <location>
        <begin position="118"/>
        <end position="251"/>
    </location>
</feature>
<dbReference type="PANTHER" id="PTHR43420:SF47">
    <property type="entry name" value="N-ACETYLTRANSFERASE DOMAIN-CONTAINING PROTEIN"/>
    <property type="match status" value="1"/>
</dbReference>